<evidence type="ECO:0000256" key="6">
    <source>
        <dbReference type="ARBA" id="ARBA00023014"/>
    </source>
</evidence>
<keyword evidence="4" id="KW-0479">Metal-binding</keyword>
<keyword evidence="3" id="KW-0949">S-adenosyl-L-methionine</keyword>
<dbReference type="InterPro" id="IPR050105">
    <property type="entry name" value="MoCo_biosynth_MoaA/MoaC"/>
</dbReference>
<dbReference type="SFLD" id="SFLDG01067">
    <property type="entry name" value="SPASM/twitch_domain_containing"/>
    <property type="match status" value="1"/>
</dbReference>
<evidence type="ECO:0000256" key="7">
    <source>
        <dbReference type="ARBA" id="ARBA00023150"/>
    </source>
</evidence>
<keyword evidence="7" id="KW-0501">Molybdenum cofactor biosynthesis</keyword>
<dbReference type="GO" id="GO:0061799">
    <property type="term" value="F:cyclic pyranopterin monophosphate synthase activity"/>
    <property type="evidence" value="ECO:0007669"/>
    <property type="project" value="TreeGrafter"/>
</dbReference>
<dbReference type="PROSITE" id="PS51918">
    <property type="entry name" value="RADICAL_SAM"/>
    <property type="match status" value="1"/>
</dbReference>
<gene>
    <name evidence="9" type="ORF">NK662_20685</name>
</gene>
<evidence type="ECO:0000313" key="9">
    <source>
        <dbReference type="EMBL" id="MCP8970941.1"/>
    </source>
</evidence>
<dbReference type="AlphaFoldDB" id="A0AA41X8P0"/>
<evidence type="ECO:0000256" key="3">
    <source>
        <dbReference type="ARBA" id="ARBA00022691"/>
    </source>
</evidence>
<dbReference type="InterPro" id="IPR000385">
    <property type="entry name" value="MoaA_NifB_PqqE_Fe-S-bd_CS"/>
</dbReference>
<comment type="cofactor">
    <cofactor evidence="1">
        <name>[4Fe-4S] cluster</name>
        <dbReference type="ChEBI" id="CHEBI:49883"/>
    </cofactor>
</comment>
<accession>A0AA41X8P0</accession>
<evidence type="ECO:0000256" key="1">
    <source>
        <dbReference type="ARBA" id="ARBA00001966"/>
    </source>
</evidence>
<proteinExistence type="predicted"/>
<feature type="domain" description="Radical SAM core" evidence="8">
    <location>
        <begin position="1"/>
        <end position="218"/>
    </location>
</feature>
<name>A0AA41X8P0_9BACI</name>
<dbReference type="RefSeq" id="WP_254760867.1">
    <property type="nucleotide sequence ID" value="NZ_JANCLT010000016.1"/>
</dbReference>
<dbReference type="GO" id="GO:0051539">
    <property type="term" value="F:4 iron, 4 sulfur cluster binding"/>
    <property type="evidence" value="ECO:0007669"/>
    <property type="project" value="UniProtKB-KW"/>
</dbReference>
<dbReference type="CDD" id="cd01335">
    <property type="entry name" value="Radical_SAM"/>
    <property type="match status" value="1"/>
</dbReference>
<dbReference type="GO" id="GO:0006777">
    <property type="term" value="P:Mo-molybdopterin cofactor biosynthetic process"/>
    <property type="evidence" value="ECO:0007669"/>
    <property type="project" value="UniProtKB-KW"/>
</dbReference>
<reference evidence="9" key="1">
    <citation type="submission" date="2022-07" db="EMBL/GenBank/DDBJ databases">
        <authorList>
            <person name="Li W.-J."/>
            <person name="Deng Q.-Q."/>
        </authorList>
    </citation>
    <scope>NUCLEOTIDE SEQUENCE</scope>
    <source>
        <strain evidence="9">SYSU M60031</strain>
    </source>
</reference>
<dbReference type="PANTHER" id="PTHR22960">
    <property type="entry name" value="MOLYBDOPTERIN COFACTOR SYNTHESIS PROTEIN A"/>
    <property type="match status" value="1"/>
</dbReference>
<dbReference type="InterPro" id="IPR006638">
    <property type="entry name" value="Elp3/MiaA/NifB-like_rSAM"/>
</dbReference>
<dbReference type="Gene3D" id="3.20.20.70">
    <property type="entry name" value="Aldolase class I"/>
    <property type="match status" value="1"/>
</dbReference>
<sequence length="315" mass="34816">MLAQSQYLRISVNNTCNLSCFFCHNEGAPITGESLSIDALEFACRIAKKKGFTKFKLTGGEPTIRRDICQLVERLAAVGLEDFSMITNGALLESLAEPLKKAGLQRINVSLHTLDPEKFDAMQIKNKVSMNRILRGIDKAIEVGFRDMKINFVYTGSASDADLIDLLEYIAVRNLTLVVLPVIAGSADDSQANITLDELYAKFVNMGIRSERTILDNEGIQKRLIVLDSGATILLRKDELSSRKPYTFCESCTVKKQCREGIFPLRLSAAGELIPCLASIKNRISIREALENQDEAAVVEAFHNVQGWRAAVAQA</sequence>
<keyword evidence="5" id="KW-0408">Iron</keyword>
<evidence type="ECO:0000259" key="8">
    <source>
        <dbReference type="PROSITE" id="PS51918"/>
    </source>
</evidence>
<protein>
    <submittedName>
        <fullName evidence="9">Radical SAM protein</fullName>
    </submittedName>
</protein>
<dbReference type="SMART" id="SM00729">
    <property type="entry name" value="Elp3"/>
    <property type="match status" value="1"/>
</dbReference>
<keyword evidence="2" id="KW-0004">4Fe-4S</keyword>
<dbReference type="Pfam" id="PF04055">
    <property type="entry name" value="Radical_SAM"/>
    <property type="match status" value="1"/>
</dbReference>
<keyword evidence="6" id="KW-0411">Iron-sulfur</keyword>
<organism evidence="9 10">
    <name type="scientific">Ectobacillus ponti</name>
    <dbReference type="NCBI Taxonomy" id="2961894"/>
    <lineage>
        <taxon>Bacteria</taxon>
        <taxon>Bacillati</taxon>
        <taxon>Bacillota</taxon>
        <taxon>Bacilli</taxon>
        <taxon>Bacillales</taxon>
        <taxon>Bacillaceae</taxon>
        <taxon>Ectobacillus</taxon>
    </lineage>
</organism>
<dbReference type="PROSITE" id="PS01305">
    <property type="entry name" value="MOAA_NIFB_PQQE"/>
    <property type="match status" value="1"/>
</dbReference>
<dbReference type="GO" id="GO:0061798">
    <property type="term" value="F:GTP 3',8'-cyclase activity"/>
    <property type="evidence" value="ECO:0007669"/>
    <property type="project" value="TreeGrafter"/>
</dbReference>
<dbReference type="EMBL" id="JANCLT010000016">
    <property type="protein sequence ID" value="MCP8970941.1"/>
    <property type="molecule type" value="Genomic_DNA"/>
</dbReference>
<dbReference type="SFLD" id="SFLDG01386">
    <property type="entry name" value="main_SPASM_domain-containing"/>
    <property type="match status" value="1"/>
</dbReference>
<evidence type="ECO:0000256" key="2">
    <source>
        <dbReference type="ARBA" id="ARBA00022485"/>
    </source>
</evidence>
<dbReference type="GO" id="GO:0046872">
    <property type="term" value="F:metal ion binding"/>
    <property type="evidence" value="ECO:0007669"/>
    <property type="project" value="UniProtKB-KW"/>
</dbReference>
<dbReference type="SUPFAM" id="SSF102114">
    <property type="entry name" value="Radical SAM enzymes"/>
    <property type="match status" value="1"/>
</dbReference>
<keyword evidence="10" id="KW-1185">Reference proteome</keyword>
<evidence type="ECO:0000313" key="10">
    <source>
        <dbReference type="Proteomes" id="UP001156102"/>
    </source>
</evidence>
<dbReference type="InterPro" id="IPR007197">
    <property type="entry name" value="rSAM"/>
</dbReference>
<dbReference type="SFLD" id="SFLDS00029">
    <property type="entry name" value="Radical_SAM"/>
    <property type="match status" value="1"/>
</dbReference>
<dbReference type="Proteomes" id="UP001156102">
    <property type="component" value="Unassembled WGS sequence"/>
</dbReference>
<dbReference type="InterPro" id="IPR058240">
    <property type="entry name" value="rSAM_sf"/>
</dbReference>
<evidence type="ECO:0000256" key="4">
    <source>
        <dbReference type="ARBA" id="ARBA00022723"/>
    </source>
</evidence>
<dbReference type="PANTHER" id="PTHR22960:SF0">
    <property type="entry name" value="MOLYBDENUM COFACTOR BIOSYNTHESIS PROTEIN 1"/>
    <property type="match status" value="1"/>
</dbReference>
<evidence type="ECO:0000256" key="5">
    <source>
        <dbReference type="ARBA" id="ARBA00023004"/>
    </source>
</evidence>
<comment type="caution">
    <text evidence="9">The sequence shown here is derived from an EMBL/GenBank/DDBJ whole genome shotgun (WGS) entry which is preliminary data.</text>
</comment>
<dbReference type="InterPro" id="IPR013785">
    <property type="entry name" value="Aldolase_TIM"/>
</dbReference>